<dbReference type="InterPro" id="IPR003100">
    <property type="entry name" value="PAZ_dom"/>
</dbReference>
<dbReference type="InterPro" id="IPR036085">
    <property type="entry name" value="PAZ_dom_sf"/>
</dbReference>
<comment type="caution">
    <text evidence="2">The sequence shown here is derived from an EMBL/GenBank/DDBJ whole genome shotgun (WGS) entry which is preliminary data.</text>
</comment>
<dbReference type="GO" id="GO:0003723">
    <property type="term" value="F:RNA binding"/>
    <property type="evidence" value="ECO:0007669"/>
    <property type="project" value="InterPro"/>
</dbReference>
<dbReference type="OrthoDB" id="5788576at2759"/>
<dbReference type="AlphaFoldDB" id="A0A6V7YCZ7"/>
<accession>A0A6V7YCZ7</accession>
<protein>
    <recommendedName>
        <fullName evidence="1">PAZ domain-containing protein</fullName>
    </recommendedName>
</protein>
<dbReference type="EMBL" id="CAJEWN010004319">
    <property type="protein sequence ID" value="CAD2209569.1"/>
    <property type="molecule type" value="Genomic_DNA"/>
</dbReference>
<evidence type="ECO:0000313" key="2">
    <source>
        <dbReference type="EMBL" id="CAD2209569.1"/>
    </source>
</evidence>
<feature type="domain" description="PAZ" evidence="1">
    <location>
        <begin position="93"/>
        <end position="213"/>
    </location>
</feature>
<evidence type="ECO:0000313" key="3">
    <source>
        <dbReference type="Proteomes" id="UP000580250"/>
    </source>
</evidence>
<dbReference type="PROSITE" id="PS50821">
    <property type="entry name" value="PAZ"/>
    <property type="match status" value="1"/>
</dbReference>
<name>A0A6V7YCZ7_MELEN</name>
<evidence type="ECO:0000259" key="1">
    <source>
        <dbReference type="PROSITE" id="PS50821"/>
    </source>
</evidence>
<reference evidence="2 3" key="1">
    <citation type="submission" date="2020-08" db="EMBL/GenBank/DDBJ databases">
        <authorList>
            <person name="Koutsovoulos G."/>
            <person name="Danchin GJ E."/>
        </authorList>
    </citation>
    <scope>NUCLEOTIDE SEQUENCE [LARGE SCALE GENOMIC DNA]</scope>
</reference>
<sequence length="262" mass="31401">MSEENSRKPVYFVFDKNLWKLTKPKYVLQFYFCKECREKLFHSEDKLVRYENGVTVKFDLCEDCVTKNCRVTDMCVLKGQNFYQNIHSSKMVLVIEEIARFLDCSVRSLAGHLDNPQTRVCVLTKFLDRKVRTTYLNKDFERKTFRFGGLTRKGANRIRAYGRLRRPYNISIAQHFYTRHRIQLKNPYLNCVIEHRPWAKDRFYPIELLEFVDEEIEKLPSLSSEFSDKAKFSPPDSPEIFMDKEFEDEMEIYRGDLSQDEW</sequence>
<dbReference type="SUPFAM" id="SSF101690">
    <property type="entry name" value="PAZ domain"/>
    <property type="match status" value="1"/>
</dbReference>
<dbReference type="Gene3D" id="2.170.260.10">
    <property type="entry name" value="paz domain"/>
    <property type="match status" value="1"/>
</dbReference>
<gene>
    <name evidence="2" type="ORF">MENT_LOCUS63756</name>
</gene>
<organism evidence="2 3">
    <name type="scientific">Meloidogyne enterolobii</name>
    <name type="common">Root-knot nematode worm</name>
    <name type="synonym">Meloidogyne mayaguensis</name>
    <dbReference type="NCBI Taxonomy" id="390850"/>
    <lineage>
        <taxon>Eukaryota</taxon>
        <taxon>Metazoa</taxon>
        <taxon>Ecdysozoa</taxon>
        <taxon>Nematoda</taxon>
        <taxon>Chromadorea</taxon>
        <taxon>Rhabditida</taxon>
        <taxon>Tylenchina</taxon>
        <taxon>Tylenchomorpha</taxon>
        <taxon>Tylenchoidea</taxon>
        <taxon>Meloidogynidae</taxon>
        <taxon>Meloidogyninae</taxon>
        <taxon>Meloidogyne</taxon>
    </lineage>
</organism>
<dbReference type="Proteomes" id="UP000580250">
    <property type="component" value="Unassembled WGS sequence"/>
</dbReference>
<proteinExistence type="predicted"/>